<evidence type="ECO:0000313" key="2">
    <source>
        <dbReference type="Proteomes" id="UP000028924"/>
    </source>
</evidence>
<accession>A0A087SID0</accession>
<proteinExistence type="predicted"/>
<sequence length="110" mass="12329">MLRFIHSRLCSLIASQCMRWQPHGGAVSRRSLHIAPDWCEHSRAARSKWVQATAGNQAGIGSGFHKVWVLLPELVANDVDVQDLQHPLFPHAPAPIWLLHPDFRPLADEG</sequence>
<dbReference type="RefSeq" id="XP_011398380.1">
    <property type="nucleotide sequence ID" value="XM_011400078.1"/>
</dbReference>
<dbReference type="EMBL" id="KL662119">
    <property type="protein sequence ID" value="KFM25484.1"/>
    <property type="molecule type" value="Genomic_DNA"/>
</dbReference>
<dbReference type="AlphaFoldDB" id="A0A087SID0"/>
<gene>
    <name evidence="1" type="ORF">F751_0511</name>
</gene>
<protein>
    <submittedName>
        <fullName evidence="1">Uncharacterized protein</fullName>
    </submittedName>
</protein>
<evidence type="ECO:0000313" key="1">
    <source>
        <dbReference type="EMBL" id="KFM25484.1"/>
    </source>
</evidence>
<name>A0A087SID0_AUXPR</name>
<dbReference type="Proteomes" id="UP000028924">
    <property type="component" value="Unassembled WGS sequence"/>
</dbReference>
<dbReference type="GeneID" id="23611902"/>
<dbReference type="KEGG" id="apro:F751_0511"/>
<keyword evidence="2" id="KW-1185">Reference proteome</keyword>
<organism evidence="1 2">
    <name type="scientific">Auxenochlorella protothecoides</name>
    <name type="common">Green microalga</name>
    <name type="synonym">Chlorella protothecoides</name>
    <dbReference type="NCBI Taxonomy" id="3075"/>
    <lineage>
        <taxon>Eukaryota</taxon>
        <taxon>Viridiplantae</taxon>
        <taxon>Chlorophyta</taxon>
        <taxon>core chlorophytes</taxon>
        <taxon>Trebouxiophyceae</taxon>
        <taxon>Chlorellales</taxon>
        <taxon>Chlorellaceae</taxon>
        <taxon>Auxenochlorella</taxon>
    </lineage>
</organism>
<reference evidence="1 2" key="1">
    <citation type="journal article" date="2014" name="BMC Genomics">
        <title>Oil accumulation mechanisms of the oleaginous microalga Chlorella protothecoides revealed through its genome, transcriptomes, and proteomes.</title>
        <authorList>
            <person name="Gao C."/>
            <person name="Wang Y."/>
            <person name="Shen Y."/>
            <person name="Yan D."/>
            <person name="He X."/>
            <person name="Dai J."/>
            <person name="Wu Q."/>
        </authorList>
    </citation>
    <scope>NUCLEOTIDE SEQUENCE [LARGE SCALE GENOMIC DNA]</scope>
    <source>
        <strain evidence="1 2">0710</strain>
    </source>
</reference>